<dbReference type="InterPro" id="IPR045865">
    <property type="entry name" value="ACT-like_dom_sf"/>
</dbReference>
<feature type="domain" description="ACT" evidence="4">
    <location>
        <begin position="133"/>
        <end position="200"/>
    </location>
</feature>
<dbReference type="PROSITE" id="PS51371">
    <property type="entry name" value="CBS"/>
    <property type="match status" value="1"/>
</dbReference>
<dbReference type="PANTHER" id="PTHR43080">
    <property type="entry name" value="CBS DOMAIN-CONTAINING PROTEIN CBSX3, MITOCHONDRIAL"/>
    <property type="match status" value="1"/>
</dbReference>
<dbReference type="InterPro" id="IPR046342">
    <property type="entry name" value="CBS_dom_sf"/>
</dbReference>
<dbReference type="Proteomes" id="UP000295325">
    <property type="component" value="Unassembled WGS sequence"/>
</dbReference>
<dbReference type="PROSITE" id="PS51671">
    <property type="entry name" value="ACT"/>
    <property type="match status" value="1"/>
</dbReference>
<accession>A0A4R7KTG5</accession>
<dbReference type="EMBL" id="SOAZ01000004">
    <property type="protein sequence ID" value="TDT62439.1"/>
    <property type="molecule type" value="Genomic_DNA"/>
</dbReference>
<gene>
    <name evidence="5" type="ORF">EDD71_104171</name>
</gene>
<keyword evidence="6" id="KW-1185">Reference proteome</keyword>
<dbReference type="InterPro" id="IPR000644">
    <property type="entry name" value="CBS_dom"/>
</dbReference>
<dbReference type="CDD" id="cd02205">
    <property type="entry name" value="CBS_pair_SF"/>
    <property type="match status" value="1"/>
</dbReference>
<dbReference type="SUPFAM" id="SSF55021">
    <property type="entry name" value="ACT-like"/>
    <property type="match status" value="1"/>
</dbReference>
<reference evidence="5 6" key="1">
    <citation type="submission" date="2019-03" db="EMBL/GenBank/DDBJ databases">
        <title>Genomic Encyclopedia of Type Strains, Phase IV (KMG-IV): sequencing the most valuable type-strain genomes for metagenomic binning, comparative biology and taxonomic classification.</title>
        <authorList>
            <person name="Goeker M."/>
        </authorList>
    </citation>
    <scope>NUCLEOTIDE SEQUENCE [LARGE SCALE GENOMIC DNA]</scope>
    <source>
        <strain evidence="5 6">DSM 24455</strain>
    </source>
</reference>
<evidence type="ECO:0000313" key="5">
    <source>
        <dbReference type="EMBL" id="TDT62439.1"/>
    </source>
</evidence>
<dbReference type="Pfam" id="PF00571">
    <property type="entry name" value="CBS"/>
    <property type="match status" value="2"/>
</dbReference>
<dbReference type="Gene3D" id="3.10.580.10">
    <property type="entry name" value="CBS-domain"/>
    <property type="match status" value="1"/>
</dbReference>
<organism evidence="5 6">
    <name type="scientific">Fonticella tunisiensis</name>
    <dbReference type="NCBI Taxonomy" id="1096341"/>
    <lineage>
        <taxon>Bacteria</taxon>
        <taxon>Bacillati</taxon>
        <taxon>Bacillota</taxon>
        <taxon>Clostridia</taxon>
        <taxon>Eubacteriales</taxon>
        <taxon>Clostridiaceae</taxon>
        <taxon>Fonticella</taxon>
    </lineage>
</organism>
<dbReference type="InterPro" id="IPR051257">
    <property type="entry name" value="Diverse_CBS-Domain"/>
</dbReference>
<name>A0A4R7KTG5_9CLOT</name>
<evidence type="ECO:0000256" key="2">
    <source>
        <dbReference type="PROSITE-ProRule" id="PRU00703"/>
    </source>
</evidence>
<evidence type="ECO:0000259" key="3">
    <source>
        <dbReference type="PROSITE" id="PS51371"/>
    </source>
</evidence>
<evidence type="ECO:0000259" key="4">
    <source>
        <dbReference type="PROSITE" id="PS51671"/>
    </source>
</evidence>
<dbReference type="PANTHER" id="PTHR43080:SF2">
    <property type="entry name" value="CBS DOMAIN-CONTAINING PROTEIN"/>
    <property type="match status" value="1"/>
</dbReference>
<feature type="domain" description="CBS" evidence="3">
    <location>
        <begin position="1"/>
        <end position="59"/>
    </location>
</feature>
<evidence type="ECO:0000313" key="6">
    <source>
        <dbReference type="Proteomes" id="UP000295325"/>
    </source>
</evidence>
<sequence>MLPAGELVTVKPDDSIRTALERINQKNFLSIPVAEGKRFVGVISKERIYAEYFEKGGDKEEYLDNTKVKDLLRSDIPVLEPIDEIEKAAYTLNLSGVPFIAVINSDGEFEGIITHKVIFKEFAEVIGIHKGKRLSVIAYDIPGQIAKLTEIINRYGGDIISLVVMDPKTKTEVKEIVIRLRTDNYIKIVDAVKNAGFRVQ</sequence>
<dbReference type="SUPFAM" id="SSF54631">
    <property type="entry name" value="CBS-domain pair"/>
    <property type="match status" value="1"/>
</dbReference>
<proteinExistence type="predicted"/>
<dbReference type="InterPro" id="IPR002912">
    <property type="entry name" value="ACT_dom"/>
</dbReference>
<keyword evidence="1 2" id="KW-0129">CBS domain</keyword>
<evidence type="ECO:0000256" key="1">
    <source>
        <dbReference type="ARBA" id="ARBA00023122"/>
    </source>
</evidence>
<protein>
    <submittedName>
        <fullName evidence="5">Acetoin utilization protein AcuB</fullName>
    </submittedName>
</protein>
<dbReference type="AlphaFoldDB" id="A0A4R7KTG5"/>
<comment type="caution">
    <text evidence="5">The sequence shown here is derived from an EMBL/GenBank/DDBJ whole genome shotgun (WGS) entry which is preliminary data.</text>
</comment>